<keyword evidence="5" id="KW-1185">Reference proteome</keyword>
<dbReference type="Gene3D" id="2.130.10.10">
    <property type="entry name" value="YVTN repeat-like/Quinoprotein amine dehydrogenase"/>
    <property type="match status" value="3"/>
</dbReference>
<dbReference type="EMBL" id="JACBJI010000006">
    <property type="protein sequence ID" value="NYA72038.1"/>
    <property type="molecule type" value="Genomic_DNA"/>
</dbReference>
<reference evidence="4 5" key="1">
    <citation type="submission" date="2020-07" db="EMBL/GenBank/DDBJ databases">
        <authorList>
            <person name="Sun Q."/>
        </authorList>
    </citation>
    <scope>NUCLEOTIDE SEQUENCE [LARGE SCALE GENOMIC DNA]</scope>
    <source>
        <strain evidence="4 5">MAH-1</strain>
    </source>
</reference>
<dbReference type="Pfam" id="PF18962">
    <property type="entry name" value="Por_Secre_tail"/>
    <property type="match status" value="1"/>
</dbReference>
<keyword evidence="1 2" id="KW-0732">Signal</keyword>
<protein>
    <submittedName>
        <fullName evidence="4">T9SS type A sorting domain-containing protein</fullName>
    </submittedName>
</protein>
<dbReference type="Proteomes" id="UP000535020">
    <property type="component" value="Unassembled WGS sequence"/>
</dbReference>
<evidence type="ECO:0000259" key="3">
    <source>
        <dbReference type="Pfam" id="PF18962"/>
    </source>
</evidence>
<dbReference type="RefSeq" id="WP_176006845.1">
    <property type="nucleotide sequence ID" value="NZ_JABWMI010000015.1"/>
</dbReference>
<name>A0A7Y8Y3S2_9FLAO</name>
<dbReference type="SUPFAM" id="SSF110296">
    <property type="entry name" value="Oligoxyloglucan reducing end-specific cellobiohydrolase"/>
    <property type="match status" value="2"/>
</dbReference>
<dbReference type="InterPro" id="IPR015943">
    <property type="entry name" value="WD40/YVTN_repeat-like_dom_sf"/>
</dbReference>
<feature type="chain" id="PRO_5031016493" evidence="2">
    <location>
        <begin position="18"/>
        <end position="806"/>
    </location>
</feature>
<dbReference type="NCBIfam" id="TIGR04183">
    <property type="entry name" value="Por_Secre_tail"/>
    <property type="match status" value="1"/>
</dbReference>
<accession>A0A7Y8Y3S2</accession>
<evidence type="ECO:0000256" key="2">
    <source>
        <dbReference type="SAM" id="SignalP"/>
    </source>
</evidence>
<dbReference type="AlphaFoldDB" id="A0A7Y8Y3S2"/>
<gene>
    <name evidence="4" type="ORF">HZF10_14000</name>
</gene>
<evidence type="ECO:0000313" key="4">
    <source>
        <dbReference type="EMBL" id="NYA72038.1"/>
    </source>
</evidence>
<proteinExistence type="predicted"/>
<dbReference type="CDD" id="cd15482">
    <property type="entry name" value="Sialidase_non-viral"/>
    <property type="match status" value="1"/>
</dbReference>
<organism evidence="4 5">
    <name type="scientific">Flavobacterium agri</name>
    <dbReference type="NCBI Taxonomy" id="2743471"/>
    <lineage>
        <taxon>Bacteria</taxon>
        <taxon>Pseudomonadati</taxon>
        <taxon>Bacteroidota</taxon>
        <taxon>Flavobacteriia</taxon>
        <taxon>Flavobacteriales</taxon>
        <taxon>Flavobacteriaceae</taxon>
        <taxon>Flavobacterium</taxon>
    </lineage>
</organism>
<sequence>MKKITLFLLLFVQSLTAQIWTASEMLCPKLRESFFFDENHGFSYGEGTIISTSDGGANWIKCLSLVDAHESQWEAEKISDNRAIIFTHHGNFYRTLDKGLTWTLSTLGFTGNEKVLFISFVSENIGFISGELTPSGATFLAKTVDGGQSWNLINNNVNSGTFGVKFISPTVGFTLQHYPLQKTTDGGSTWTNVTFPANIVWQIQVAENGILCAFTTTNKMYASYDQGSTWTILNGLTPANNVYLDLYDFSIKNNILLVPGFVNDVSSLIKYDLISNTIQSVPFPLMTPSCITHFLDEDFAVTTRRGGNDWQGSEILSTNNGGLNWSSLESSFFPAGGFGLRGFKTESGRLFYGGMDDMNQTGSFRIFESESNGAAWHPMISVPTSSGTFLRVKDNYMSYMTQGSNSWVGNFVESTDAGQSWTSHEIDELFIDLPTNPERMTQIDNNTLFYNGFGNKVYYSTNHGVDWTQILAPVYISVGAKFHFDAAGTMYLFEYNQNVLGHVLYRSQDWGQSWQTIATIPGNNTQYLIAYSDDFAIVKESVGASAFKIDLVENTTSPYPMGTLPNGNNFYQLYLITPQKWCAGGATWSYDAGQTWMHYNNFISYIDSNSTLDYDPETDELVFANDSGMVRLSQFVPESSVIIGENSSQTDQTLQYIVPFNPFADVEWQLSSGGYISSTDENRISIHWISPGTHILSAKYVNENGQSSYFSLEIIVTGSMGVDQPQTQNVMINPNPVRDNFEVKLPDVPGQDVQASIYDSAAHKICDLRLQSDINKISEMQHVASGVYYLMIKYSGKTHIKKIIKQ</sequence>
<feature type="signal peptide" evidence="2">
    <location>
        <begin position="1"/>
        <end position="17"/>
    </location>
</feature>
<feature type="domain" description="Secretion system C-terminal sorting" evidence="3">
    <location>
        <begin position="732"/>
        <end position="804"/>
    </location>
</feature>
<dbReference type="InterPro" id="IPR026444">
    <property type="entry name" value="Secre_tail"/>
</dbReference>
<evidence type="ECO:0000256" key="1">
    <source>
        <dbReference type="ARBA" id="ARBA00022729"/>
    </source>
</evidence>
<evidence type="ECO:0000313" key="5">
    <source>
        <dbReference type="Proteomes" id="UP000535020"/>
    </source>
</evidence>
<comment type="caution">
    <text evidence="4">The sequence shown here is derived from an EMBL/GenBank/DDBJ whole genome shotgun (WGS) entry which is preliminary data.</text>
</comment>